<accession>A0A9W4GHW7</accession>
<evidence type="ECO:0000313" key="7">
    <source>
        <dbReference type="Proteomes" id="UP000683417"/>
    </source>
</evidence>
<dbReference type="EMBL" id="CAJHIT010000009">
    <property type="protein sequence ID" value="CAD6505328.1"/>
    <property type="molecule type" value="Genomic_DNA"/>
</dbReference>
<dbReference type="Pfam" id="PF24993">
    <property type="entry name" value="GNC1_N"/>
    <property type="match status" value="1"/>
</dbReference>
<evidence type="ECO:0000256" key="4">
    <source>
        <dbReference type="PROSITE-ProRule" id="PRU00103"/>
    </source>
</evidence>
<evidence type="ECO:0000313" key="6">
    <source>
        <dbReference type="EMBL" id="CAD6505328.1"/>
    </source>
</evidence>
<dbReference type="Pfam" id="PF25801">
    <property type="entry name" value="HEAT_GCN1_C_2"/>
    <property type="match status" value="1"/>
</dbReference>
<feature type="repeat" description="HEAT" evidence="4">
    <location>
        <begin position="1983"/>
        <end position="2020"/>
    </location>
</feature>
<dbReference type="GO" id="GO:1904688">
    <property type="term" value="P:regulation of cytoplasmic translational initiation"/>
    <property type="evidence" value="ECO:0007669"/>
    <property type="project" value="UniProtKB-ARBA"/>
</dbReference>
<feature type="domain" description="TOG" evidence="5">
    <location>
        <begin position="1347"/>
        <end position="1583"/>
    </location>
</feature>
<evidence type="ECO:0000256" key="1">
    <source>
        <dbReference type="ARBA" id="ARBA00007366"/>
    </source>
</evidence>
<name>A0A9W4GHW7_BLUGR</name>
<dbReference type="InterPro" id="IPR021133">
    <property type="entry name" value="HEAT_type_2"/>
</dbReference>
<dbReference type="InterPro" id="IPR056810">
    <property type="entry name" value="GNC1-like_N"/>
</dbReference>
<keyword evidence="2" id="KW-0677">Repeat</keyword>
<dbReference type="Proteomes" id="UP000683417">
    <property type="component" value="Unassembled WGS sequence"/>
</dbReference>
<dbReference type="InterPro" id="IPR056809">
    <property type="entry name" value="HEAT_GCN1_fung"/>
</dbReference>
<reference evidence="6" key="1">
    <citation type="submission" date="2020-10" db="EMBL/GenBank/DDBJ databases">
        <authorList>
            <person name="Muller C M."/>
        </authorList>
    </citation>
    <scope>NUCLEOTIDE SEQUENCE</scope>
    <source>
        <strain evidence="6">THUN-12</strain>
    </source>
</reference>
<dbReference type="InterPro" id="IPR057546">
    <property type="entry name" value="HEAT_GCN1"/>
</dbReference>
<dbReference type="Pfam" id="PF23271">
    <property type="entry name" value="HEAT_GCN1"/>
    <property type="match status" value="1"/>
</dbReference>
<dbReference type="FunFam" id="1.25.10.10:FF:000090">
    <property type="entry name" value="eIF-2-alpha kinase activator GCN1"/>
    <property type="match status" value="1"/>
</dbReference>
<comment type="similarity">
    <text evidence="1">Belongs to the GCN1 family.</text>
</comment>
<dbReference type="PANTHER" id="PTHR23346">
    <property type="entry name" value="TRANSLATIONAL ACTIVATOR GCN1-RELATED"/>
    <property type="match status" value="1"/>
</dbReference>
<proteinExistence type="inferred from homology"/>
<organism evidence="6 7">
    <name type="scientific">Blumeria graminis f. sp. triticale</name>
    <dbReference type="NCBI Taxonomy" id="1689686"/>
    <lineage>
        <taxon>Eukaryota</taxon>
        <taxon>Fungi</taxon>
        <taxon>Dikarya</taxon>
        <taxon>Ascomycota</taxon>
        <taxon>Pezizomycotina</taxon>
        <taxon>Leotiomycetes</taxon>
        <taxon>Erysiphales</taxon>
        <taxon>Erysiphaceae</taxon>
        <taxon>Blumeria</taxon>
    </lineage>
</organism>
<dbReference type="Pfam" id="PF12074">
    <property type="entry name" value="Gcn1_N"/>
    <property type="match status" value="1"/>
</dbReference>
<dbReference type="Pfam" id="PF24984">
    <property type="entry name" value="HEAT_EF3_GNC1"/>
    <property type="match status" value="1"/>
</dbReference>
<comment type="caution">
    <text evidence="6">The sequence shown here is derived from an EMBL/GenBank/DDBJ whole genome shotgun (WGS) entry which is preliminary data.</text>
</comment>
<protein>
    <recommendedName>
        <fullName evidence="3">eIF-2-alpha kinase activator GCN1</fullName>
    </recommendedName>
</protein>
<dbReference type="InterPro" id="IPR022716">
    <property type="entry name" value="Gcn1_N"/>
</dbReference>
<evidence type="ECO:0000256" key="2">
    <source>
        <dbReference type="ARBA" id="ARBA00022737"/>
    </source>
</evidence>
<sequence length="2675" mass="295183">MIEVALTDTVTIFHDFLSLRKQLLCSSTKIRLASLQAIELRLKELEKIDPDVSTPLLDLLFSTYHSYHERNSRRSVERCIRLIFRSTTSPETLASFVRKIGDESSKHGIGQTDALILVKWCSAILQEISDLTTWQIWGYAILECNARALESCVATEHRPQVKKSAYNSTRRGLKGVLSKDPSGSRMCEVIAEFCSKSSPVYAVMLGMIAGVCADNLKESKQLETMKPEFYAFYLREIIGSKTKLPSHQAAAMADYFSNFAQEDEIQNIVAPALERAILRAPEVVLNDLIRPLVISLPSSIDLSNTLQKNLLKPLLSNIRSSSSTTRLGSLLTFKSIAYRSRDPEISTKICEEILNLLEHGKTHSADQRASYAEMLAAITIPKDSISKLCVSLALLAAKETNETALSSDTSSLLLLLTQSVNHGLNVDHRISESFLKGISDKRSATRRVWSICLGELYWEAAPAALTSNLSSLTDIVFPQLYATWDSIISNSVVASQLEHVTCAHIFTAISRSKLAESSPEIKSKIQQAKIPQKVLAIEPKPSFLMNPRVYGKLTSDDECKWFIRALVSHADDLISIEAESPISVSWSQAFIYCICSSAFKFNLRKDAAHELSKIYLLNPCHISKLIITGIWRWILSTESKEKDSAAMISRTGNHNLHYVVRSICPIFQASHLERTKVSEPTRRQQMISLLVLSRPEIIPGISWIDLCLRTGVDPGELALNFTDELMFEIMKHTDANEKTNVMPPAFVKEAAYSAAAELAFIAPEKMTNVIMKLVQQDLDTKSLSNIGPTEAAIFRTEEGNVFVDVIASNSKSYYPNKNVKDYDILKWEDEVRAQLSQKFAQKKKLTPEEKLKVNDQIKKEARIRQEVRIIEAKILRGSGIIRNLVNGPPTEPSLWIRTAVKSLLDVMKSGSSLITGSVTSEVYISCAQKLPNRIGGLGLFIGIASLRALNIQQLPENLIQEPLGPLITRVLYRLRFSGEQRPFDNVSLIYILPLILLVLQNGGFGESDDADAQVVLCLEFLSFHTDSCADIAVPREDVLSVLITSMQIYNQHYKILKDCLADFCRCIAPNITRSEINILLRGSIVTQTPVRTAVLQSISADIDLTEFEFSDEIWLACHDDKEENARLGREIWDENGFELTEILPSKMLPYLGEKDIQIRRAASKALSEAIRFQPHTFSIILENLKSSYQDLAMPLSPQLDEYGMPKKLDHSDFWEPRHGVALAMKEIATIFDDKLLDSFIYFLIEAGPLGEKNPKVREEMIEAGISIITLQGKSNVEGLMKTLEQTIVAPDKGSESADRVNEAVIIMYGALARHLKVGDPRILKVVNRLLETLGTPSEVVQYAVAECLPPLVRASIDNTSEYVQYVLDRLFNSKNYAGRRGAAYGLAGVVQGKGISALREYRIMSTLKTGMENKKISSHREGSLLAYELLSSILCRVFEPYVIQIVPQLLAGFGDISTDVRDSCLAAAKACFAQLSSFGVKRILPTLLEGLDDSQWRIKKGACDLLGAMAFLDPQQLAKSLPEIIPSLTGVLNDSHKEVRTAANRSLKRFGEVINNPEIKSLVEILLKALSDPTKYTDNALDSLIKVSFVHYLDAPSLALVVRILERGLGDRSATKRKSAQVIGSLAHLTERKDLVAHLPILVAGLKIAIVDPVPTTRATASKALGSLTEKLGEDVLPDLIPSLMQTLRSDTGAGDRLGSAQALSEVLAGLGTTRLDETLPTILQNASSSKPEIREGFISLFIFLPVCFGNSFANYLTKVIPVILQGLADEVESIRETSLRAGRLLVKNFSTRSIELLLPELERGLFDDNYRIRLSSTELIGDLLFNLTGIKVETEQDDEDTYEAVAASASLLAILGEEKRNKVLSALYICRCDTSGLVRTAAVRVWKALVANPRTLKELIPTLTKLIVDRLGSSPEQKEIAGNALSELVRKAGDGVLSSLLPVLEEGLRSTDADAKQGICIALRELIGSASPEALEDHEKTLISVVRIALIDPNSAVRESAAEAFDSLQQILGKRAVDQVLPYLLSLLRTDSDAENALAALLTLLTETTRSSIILPNLIPTLVAIPISSFNAKALASLSMVSGSALTRKLPIILHALVDSIVSCQDEEILLDLEASLDAVILSIDEFDGLNTAMSVILALVKHEDYRKRATIDQHLAKFFASATIDYSRYNQEILRALLNSFDDRDHNVVKAAWDALNEFTKRLRKEEMEMLVISTRQTLKCVGVPGVDLPGFSLPKGINAILPIFLQGLVNGSIEQRVQSALAISDVIERTNGDSLKPFVAQITGPLIRVVSERSVEVKSSILFTLNNLLEKIPALLKPFLPQLQRTFAKCLADTSSEILRNRAALALGTLIRLVPRIDPLIAEICIGARSNHAGVKCAMLKALNEIIRKSGANMNESSRAAILCIIDTDFEDSDLSITIIIAKLIGVIIRFLPHETAANLIKNRILSAQISSSSILALNASLSESPSSLMINNFGNDILPAIHKGIESKNNFISDNSVIAAGKYLLSEIRSNDFESLKATFKSLANVIQPGTAADTRRLALVVIRTVCRHHLNIVRPHLSLLAIPVFANVRDPVIPIKLAAEAAFMALFSVVNDESKIFDKFISSQELPLNQKNIMQDYFKRVALRLANTARERRDAEGGENSLGLSNDELDDEREIWSIGKVELGGESIDH</sequence>
<dbReference type="PROSITE" id="PS50077">
    <property type="entry name" value="HEAT_REPEAT"/>
    <property type="match status" value="2"/>
</dbReference>
<evidence type="ECO:0000259" key="5">
    <source>
        <dbReference type="SMART" id="SM01349"/>
    </source>
</evidence>
<evidence type="ECO:0000256" key="3">
    <source>
        <dbReference type="ARBA" id="ARBA00072275"/>
    </source>
</evidence>
<dbReference type="GO" id="GO:0030295">
    <property type="term" value="F:protein kinase activator activity"/>
    <property type="evidence" value="ECO:0007669"/>
    <property type="project" value="UniProtKB-ARBA"/>
</dbReference>
<dbReference type="InterPro" id="IPR034085">
    <property type="entry name" value="TOG"/>
</dbReference>
<dbReference type="SMART" id="SM01349">
    <property type="entry name" value="TOG"/>
    <property type="match status" value="1"/>
</dbReference>
<dbReference type="PANTHER" id="PTHR23346:SF7">
    <property type="entry name" value="STALLED RIBOSOME SENSOR GCN1"/>
    <property type="match status" value="1"/>
</dbReference>
<dbReference type="Pfam" id="PF24916">
    <property type="entry name" value="HEAT_GCN1_fung"/>
    <property type="match status" value="1"/>
</dbReference>
<gene>
    <name evidence="6" type="ORF">BGTH12_LOCUS6686</name>
</gene>
<dbReference type="GO" id="GO:0034198">
    <property type="term" value="P:cellular response to amino acid starvation"/>
    <property type="evidence" value="ECO:0007669"/>
    <property type="project" value="TreeGrafter"/>
</dbReference>
<dbReference type="Pfam" id="PF24987">
    <property type="entry name" value="HEAT_EF3_N"/>
    <property type="match status" value="1"/>
</dbReference>
<feature type="repeat" description="HEAT" evidence="4">
    <location>
        <begin position="1524"/>
        <end position="1562"/>
    </location>
</feature>
<dbReference type="GO" id="GO:0005829">
    <property type="term" value="C:cytosol"/>
    <property type="evidence" value="ECO:0007669"/>
    <property type="project" value="TreeGrafter"/>
</dbReference>